<name>A0ABX1DHL9_9FLAO</name>
<keyword evidence="2" id="KW-1185">Reference proteome</keyword>
<proteinExistence type="predicted"/>
<dbReference type="Proteomes" id="UP000760545">
    <property type="component" value="Unassembled WGS sequence"/>
</dbReference>
<evidence type="ECO:0000313" key="1">
    <source>
        <dbReference type="EMBL" id="NJX15811.1"/>
    </source>
</evidence>
<dbReference type="PROSITE" id="PS51257">
    <property type="entry name" value="PROKAR_LIPOPROTEIN"/>
    <property type="match status" value="1"/>
</dbReference>
<accession>A0ABX1DHL9</accession>
<evidence type="ECO:0000313" key="2">
    <source>
        <dbReference type="Proteomes" id="UP000760545"/>
    </source>
</evidence>
<comment type="caution">
    <text evidence="1">The sequence shown here is derived from an EMBL/GenBank/DDBJ whole genome shotgun (WGS) entry which is preliminary data.</text>
</comment>
<dbReference type="RefSeq" id="WP_167918053.1">
    <property type="nucleotide sequence ID" value="NZ_JAAVJS010000012.1"/>
</dbReference>
<protein>
    <submittedName>
        <fullName evidence="1">Uncharacterized protein</fullName>
    </submittedName>
</protein>
<sequence>MKKRICQSATSTNFLILCVFGMVLLSCSKNNNNEENPGLTNPDGDYVICNIDDKSFSSEYVAASYGLDIFAITGITLNGEKFVNVTIFNPVEGKTYTLNKIVDEYVETNVTTATELDENYTARRNIGSGTITLTYFDGESAAGTFSVEAVHEDDPDKKISITNGKFSATSIIEL</sequence>
<organism evidence="1 2">
    <name type="scientific">Tamlana crocina</name>
    <dbReference type="NCBI Taxonomy" id="393006"/>
    <lineage>
        <taxon>Bacteria</taxon>
        <taxon>Pseudomonadati</taxon>
        <taxon>Bacteroidota</taxon>
        <taxon>Flavobacteriia</taxon>
        <taxon>Flavobacteriales</taxon>
        <taxon>Flavobacteriaceae</taxon>
        <taxon>Tamlana</taxon>
    </lineage>
</organism>
<dbReference type="EMBL" id="JAAVJS010000012">
    <property type="protein sequence ID" value="NJX15811.1"/>
    <property type="molecule type" value="Genomic_DNA"/>
</dbReference>
<gene>
    <name evidence="1" type="ORF">HC176_09945</name>
</gene>
<reference evidence="1 2" key="1">
    <citation type="submission" date="2020-03" db="EMBL/GenBank/DDBJ databases">
        <title>Tamlana sp. nov, isolated from XXX.</title>
        <authorList>
            <person name="Cao W.R."/>
        </authorList>
    </citation>
    <scope>NUCLEOTIDE SEQUENCE [LARGE SCALE GENOMIC DNA]</scope>
    <source>
        <strain evidence="1 2">HST1-43</strain>
    </source>
</reference>